<dbReference type="Gene3D" id="1.20.1250.20">
    <property type="entry name" value="MFS general substrate transporter like domains"/>
    <property type="match status" value="2"/>
</dbReference>
<comment type="caution">
    <text evidence="10">The sequence shown here is derived from an EMBL/GenBank/DDBJ whole genome shotgun (WGS) entry which is preliminary data.</text>
</comment>
<dbReference type="GO" id="GO:0022857">
    <property type="term" value="F:transmembrane transporter activity"/>
    <property type="evidence" value="ECO:0007669"/>
    <property type="project" value="InterPro"/>
</dbReference>
<dbReference type="SUPFAM" id="SSF103473">
    <property type="entry name" value="MFS general substrate transporter"/>
    <property type="match status" value="1"/>
</dbReference>
<keyword evidence="3 8" id="KW-0812">Transmembrane</keyword>
<feature type="transmembrane region" description="Helical" evidence="8">
    <location>
        <begin position="339"/>
        <end position="360"/>
    </location>
</feature>
<dbReference type="Proteomes" id="UP000288168">
    <property type="component" value="Unassembled WGS sequence"/>
</dbReference>
<feature type="transmembrane region" description="Helical" evidence="8">
    <location>
        <begin position="310"/>
        <end position="330"/>
    </location>
</feature>
<keyword evidence="11" id="KW-1185">Reference proteome</keyword>
<dbReference type="PANTHER" id="PTHR43791:SF103">
    <property type="entry name" value="MAJOR FACILITATOR SUPERFAMILY (MFS) PROFILE DOMAIN-CONTAINING PROTEIN-RELATED"/>
    <property type="match status" value="1"/>
</dbReference>
<evidence type="ECO:0000256" key="7">
    <source>
        <dbReference type="ARBA" id="ARBA00037968"/>
    </source>
</evidence>
<keyword evidence="5 8" id="KW-0472">Membrane</keyword>
<dbReference type="FunFam" id="1.20.1250.20:FF:000064">
    <property type="entry name" value="MFS allantoate transporter"/>
    <property type="match status" value="1"/>
</dbReference>
<feature type="transmembrane region" description="Helical" evidence="8">
    <location>
        <begin position="399"/>
        <end position="420"/>
    </location>
</feature>
<dbReference type="GO" id="GO:0016020">
    <property type="term" value="C:membrane"/>
    <property type="evidence" value="ECO:0007669"/>
    <property type="project" value="UniProtKB-SubCell"/>
</dbReference>
<reference evidence="10 11" key="1">
    <citation type="submission" date="2017-06" db="EMBL/GenBank/DDBJ databases">
        <title>Comparative genomic analysis of Ambrosia Fusariam Clade fungi.</title>
        <authorList>
            <person name="Stajich J.E."/>
            <person name="Carrillo J."/>
            <person name="Kijimoto T."/>
            <person name="Eskalen A."/>
            <person name="O'Donnell K."/>
            <person name="Kasson M."/>
        </authorList>
    </citation>
    <scope>NUCLEOTIDE SEQUENCE [LARGE SCALE GENOMIC DNA]</scope>
    <source>
        <strain evidence="10 11">NRRL62584</strain>
    </source>
</reference>
<evidence type="ECO:0000256" key="4">
    <source>
        <dbReference type="ARBA" id="ARBA00022989"/>
    </source>
</evidence>
<gene>
    <name evidence="10" type="ORF">CEP54_015626</name>
</gene>
<proteinExistence type="inferred from homology"/>
<evidence type="ECO:0000256" key="8">
    <source>
        <dbReference type="SAM" id="Phobius"/>
    </source>
</evidence>
<organism evidence="10 11">
    <name type="scientific">Fusarium duplospermum</name>
    <dbReference type="NCBI Taxonomy" id="1325734"/>
    <lineage>
        <taxon>Eukaryota</taxon>
        <taxon>Fungi</taxon>
        <taxon>Dikarya</taxon>
        <taxon>Ascomycota</taxon>
        <taxon>Pezizomycotina</taxon>
        <taxon>Sordariomycetes</taxon>
        <taxon>Hypocreomycetidae</taxon>
        <taxon>Hypocreales</taxon>
        <taxon>Nectriaceae</taxon>
        <taxon>Fusarium</taxon>
        <taxon>Fusarium solani species complex</taxon>
    </lineage>
</organism>
<feature type="transmembrane region" description="Helical" evidence="8">
    <location>
        <begin position="40"/>
        <end position="58"/>
    </location>
</feature>
<dbReference type="PANTHER" id="PTHR43791">
    <property type="entry name" value="PERMEASE-RELATED"/>
    <property type="match status" value="1"/>
</dbReference>
<evidence type="ECO:0000256" key="1">
    <source>
        <dbReference type="ARBA" id="ARBA00004141"/>
    </source>
</evidence>
<feature type="domain" description="Major facilitator superfamily (MFS) profile" evidence="9">
    <location>
        <begin position="48"/>
        <end position="464"/>
    </location>
</feature>
<evidence type="ECO:0000256" key="5">
    <source>
        <dbReference type="ARBA" id="ARBA00023136"/>
    </source>
</evidence>
<dbReference type="PROSITE" id="PS50850">
    <property type="entry name" value="MFS"/>
    <property type="match status" value="1"/>
</dbReference>
<dbReference type="Pfam" id="PF07690">
    <property type="entry name" value="MFS_1"/>
    <property type="match status" value="1"/>
</dbReference>
<keyword evidence="6" id="KW-0325">Glycoprotein</keyword>
<feature type="transmembrane region" description="Helical" evidence="8">
    <location>
        <begin position="90"/>
        <end position="108"/>
    </location>
</feature>
<feature type="transmembrane region" description="Helical" evidence="8">
    <location>
        <begin position="144"/>
        <end position="164"/>
    </location>
</feature>
<name>A0A428NMM1_9HYPO</name>
<sequence>MIMSKTTPSKDEALDHAPTQPEVGDVELLPAYNAEDARAALWRIDFFILPVLAIGYMLQFLDKMSLTYASIKGIIEDLHLVGGDYSWSSSVVYLSQLAFSYPATVLLVKFSVVKTVSCAIMFWAAAVLFHAVCHNFGGLIAVRFFLGAGESFVSPAFGMIVAAYYKREEQGLRQCLWFLGNGVSGLFGSLVAYGIAHIDGSLPQWKILFLIFGGLTLAWGFFMFFVVPDTPRNAWFLKPHQREAALTRLAKTVREEDKTFRIYQTWEALRDPSVWLFASYTICIGIANGGLASFSSLIIKAFGYSVIQTYLLHMSIYGSQMFFVLIGAIIPRYVKNRRYILMVLFLIVALVGCVPIHVVPQHHKEARLGALCPTVAFVPIFPLNIAVATTNFQGNSKKATVLTVMIISYCAGNVIGPQFYLPRQAPGLGLAARLVIDLGLHHEPPATTEVDTKESKHRWLLLKD</sequence>
<dbReference type="EMBL" id="NKCI01000386">
    <property type="protein sequence ID" value="RSL42048.1"/>
    <property type="molecule type" value="Genomic_DNA"/>
</dbReference>
<evidence type="ECO:0000256" key="3">
    <source>
        <dbReference type="ARBA" id="ARBA00022692"/>
    </source>
</evidence>
<evidence type="ECO:0000256" key="6">
    <source>
        <dbReference type="ARBA" id="ARBA00023180"/>
    </source>
</evidence>
<dbReference type="InterPro" id="IPR020846">
    <property type="entry name" value="MFS_dom"/>
</dbReference>
<comment type="subcellular location">
    <subcellularLocation>
        <location evidence="1">Membrane</location>
        <topology evidence="1">Multi-pass membrane protein</topology>
    </subcellularLocation>
</comment>
<dbReference type="InterPro" id="IPR036259">
    <property type="entry name" value="MFS_trans_sf"/>
</dbReference>
<evidence type="ECO:0000313" key="10">
    <source>
        <dbReference type="EMBL" id="RSL42048.1"/>
    </source>
</evidence>
<evidence type="ECO:0000313" key="11">
    <source>
        <dbReference type="Proteomes" id="UP000288168"/>
    </source>
</evidence>
<evidence type="ECO:0000259" key="9">
    <source>
        <dbReference type="PROSITE" id="PS50850"/>
    </source>
</evidence>
<keyword evidence="4 8" id="KW-1133">Transmembrane helix</keyword>
<dbReference type="InterPro" id="IPR011701">
    <property type="entry name" value="MFS"/>
</dbReference>
<evidence type="ECO:0000256" key="2">
    <source>
        <dbReference type="ARBA" id="ARBA00022448"/>
    </source>
</evidence>
<accession>A0A428NMM1</accession>
<feature type="transmembrane region" description="Helical" evidence="8">
    <location>
        <begin position="176"/>
        <end position="195"/>
    </location>
</feature>
<dbReference type="AlphaFoldDB" id="A0A428NMM1"/>
<dbReference type="OrthoDB" id="6730379at2759"/>
<feature type="transmembrane region" description="Helical" evidence="8">
    <location>
        <begin position="274"/>
        <end position="298"/>
    </location>
</feature>
<keyword evidence="2" id="KW-0813">Transport</keyword>
<feature type="transmembrane region" description="Helical" evidence="8">
    <location>
        <begin position="115"/>
        <end position="132"/>
    </location>
</feature>
<comment type="similarity">
    <text evidence="7">Belongs to the major facilitator superfamily. Allantoate permease family.</text>
</comment>
<protein>
    <recommendedName>
        <fullName evidence="9">Major facilitator superfamily (MFS) profile domain-containing protein</fullName>
    </recommendedName>
</protein>
<feature type="transmembrane region" description="Helical" evidence="8">
    <location>
        <begin position="207"/>
        <end position="227"/>
    </location>
</feature>
<feature type="transmembrane region" description="Helical" evidence="8">
    <location>
        <begin position="366"/>
        <end position="387"/>
    </location>
</feature>